<dbReference type="GO" id="GO:0046872">
    <property type="term" value="F:metal ion binding"/>
    <property type="evidence" value="ECO:0007669"/>
    <property type="project" value="UniProtKB-KW"/>
</dbReference>
<organism evidence="7 8">
    <name type="scientific">Fulvivirga sediminis</name>
    <dbReference type="NCBI Taxonomy" id="2803949"/>
    <lineage>
        <taxon>Bacteria</taxon>
        <taxon>Pseudomonadati</taxon>
        <taxon>Bacteroidota</taxon>
        <taxon>Cytophagia</taxon>
        <taxon>Cytophagales</taxon>
        <taxon>Fulvivirgaceae</taxon>
        <taxon>Fulvivirga</taxon>
    </lineage>
</organism>
<dbReference type="PROSITE" id="PS00758">
    <property type="entry name" value="ARGE_DAPE_CPG2_1"/>
    <property type="match status" value="1"/>
</dbReference>
<dbReference type="CDD" id="cd05651">
    <property type="entry name" value="M20_ArgE_DapE-like"/>
    <property type="match status" value="1"/>
</dbReference>
<keyword evidence="3" id="KW-0378">Hydrolase</keyword>
<dbReference type="InterPro" id="IPR002933">
    <property type="entry name" value="Peptidase_M20"/>
</dbReference>
<dbReference type="GO" id="GO:0008777">
    <property type="term" value="F:acetylornithine deacetylase activity"/>
    <property type="evidence" value="ECO:0007669"/>
    <property type="project" value="TreeGrafter"/>
</dbReference>
<name>A0A937FCP5_9BACT</name>
<keyword evidence="5" id="KW-0170">Cobalt</keyword>
<comment type="cofactor">
    <cofactor evidence="1">
        <name>Zn(2+)</name>
        <dbReference type="ChEBI" id="CHEBI:29105"/>
    </cofactor>
</comment>
<dbReference type="Gene3D" id="3.30.70.360">
    <property type="match status" value="1"/>
</dbReference>
<comment type="caution">
    <text evidence="7">The sequence shown here is derived from an EMBL/GenBank/DDBJ whole genome shotgun (WGS) entry which is preliminary data.</text>
</comment>
<dbReference type="AlphaFoldDB" id="A0A937FCP5"/>
<proteinExistence type="predicted"/>
<dbReference type="EMBL" id="JAESIY010000010">
    <property type="protein sequence ID" value="MBL3658123.1"/>
    <property type="molecule type" value="Genomic_DNA"/>
</dbReference>
<feature type="domain" description="Peptidase M20 dimerisation" evidence="6">
    <location>
        <begin position="166"/>
        <end position="261"/>
    </location>
</feature>
<dbReference type="GO" id="GO:0006526">
    <property type="term" value="P:L-arginine biosynthetic process"/>
    <property type="evidence" value="ECO:0007669"/>
    <property type="project" value="TreeGrafter"/>
</dbReference>
<accession>A0A937FCP5</accession>
<dbReference type="InterPro" id="IPR011650">
    <property type="entry name" value="Peptidase_M20_dimer"/>
</dbReference>
<keyword evidence="2" id="KW-0479">Metal-binding</keyword>
<dbReference type="InterPro" id="IPR050072">
    <property type="entry name" value="Peptidase_M20A"/>
</dbReference>
<dbReference type="PANTHER" id="PTHR43808">
    <property type="entry name" value="ACETYLORNITHINE DEACETYLASE"/>
    <property type="match status" value="1"/>
</dbReference>
<dbReference type="SUPFAM" id="SSF55031">
    <property type="entry name" value="Bacterial exopeptidase dimerisation domain"/>
    <property type="match status" value="1"/>
</dbReference>
<dbReference type="InterPro" id="IPR036264">
    <property type="entry name" value="Bact_exopeptidase_dim_dom"/>
</dbReference>
<reference evidence="7" key="1">
    <citation type="submission" date="2021-01" db="EMBL/GenBank/DDBJ databases">
        <title>Fulvivirga kasyanovii gen. nov., sp nov., a novel member of the phylum Bacteroidetes isolated from seawater in a mussel farm.</title>
        <authorList>
            <person name="Zhao L.-H."/>
            <person name="Wang Z.-J."/>
        </authorList>
    </citation>
    <scope>NUCLEOTIDE SEQUENCE</scope>
    <source>
        <strain evidence="7">2943</strain>
    </source>
</reference>
<evidence type="ECO:0000256" key="4">
    <source>
        <dbReference type="ARBA" id="ARBA00022833"/>
    </source>
</evidence>
<dbReference type="Pfam" id="PF01546">
    <property type="entry name" value="Peptidase_M20"/>
    <property type="match status" value="1"/>
</dbReference>
<protein>
    <submittedName>
        <fullName evidence="7">M20 family metallo-hydrolase</fullName>
    </submittedName>
</protein>
<gene>
    <name evidence="7" type="ORF">JL102_18370</name>
</gene>
<dbReference type="Gene3D" id="3.40.630.10">
    <property type="entry name" value="Zn peptidases"/>
    <property type="match status" value="1"/>
</dbReference>
<dbReference type="Proteomes" id="UP000659388">
    <property type="component" value="Unassembled WGS sequence"/>
</dbReference>
<dbReference type="RefSeq" id="WP_202245910.1">
    <property type="nucleotide sequence ID" value="NZ_JAESIY010000010.1"/>
</dbReference>
<keyword evidence="4" id="KW-0862">Zinc</keyword>
<dbReference type="InterPro" id="IPR001261">
    <property type="entry name" value="ArgE/DapE_CS"/>
</dbReference>
<evidence type="ECO:0000313" key="8">
    <source>
        <dbReference type="Proteomes" id="UP000659388"/>
    </source>
</evidence>
<evidence type="ECO:0000256" key="1">
    <source>
        <dbReference type="ARBA" id="ARBA00001947"/>
    </source>
</evidence>
<evidence type="ECO:0000259" key="6">
    <source>
        <dbReference type="Pfam" id="PF07687"/>
    </source>
</evidence>
<sequence length="352" mass="39117">MTIKEEAISLLKSLISIPSFSREEDKTGDLLEQFLQEKDIEYQRSRNNIWAKNRHFSTEKPTILLNSHHDTVKPNSGYTRDPHAAEIMEGKLYGLGSNDAGGPLVSLLATFLHFYEQENLTHNLIYAATAEEEVSGKDGIESILPLLGTIDLAIVGEPTSMEVAVSEKGLMVLDCVAKGKAGHAARNEGENAIYKAVTDIEWFRKYEFEKVSPTLGPVHMNVTQVNAGTQHNVVPDECHFVVDIRLTDAYSHEGLLEIIKENTLSEVTPRSTRLKPSGISMDHPLVKKAIEKGMKTYGSPTMSDQALINAPSIKLGPGDSKRSHSADEFIYVHQIEEGIDTYIDLLERFLKD</sequence>
<dbReference type="PANTHER" id="PTHR43808:SF31">
    <property type="entry name" value="N-ACETYL-L-CITRULLINE DEACETYLASE"/>
    <property type="match status" value="1"/>
</dbReference>
<evidence type="ECO:0000256" key="5">
    <source>
        <dbReference type="ARBA" id="ARBA00023285"/>
    </source>
</evidence>
<keyword evidence="8" id="KW-1185">Reference proteome</keyword>
<dbReference type="Pfam" id="PF07687">
    <property type="entry name" value="M20_dimer"/>
    <property type="match status" value="1"/>
</dbReference>
<dbReference type="SUPFAM" id="SSF53187">
    <property type="entry name" value="Zn-dependent exopeptidases"/>
    <property type="match status" value="1"/>
</dbReference>
<evidence type="ECO:0000256" key="3">
    <source>
        <dbReference type="ARBA" id="ARBA00022801"/>
    </source>
</evidence>
<evidence type="ECO:0000313" key="7">
    <source>
        <dbReference type="EMBL" id="MBL3658123.1"/>
    </source>
</evidence>
<evidence type="ECO:0000256" key="2">
    <source>
        <dbReference type="ARBA" id="ARBA00022723"/>
    </source>
</evidence>